<dbReference type="EMBL" id="JBDKXB010000011">
    <property type="protein sequence ID" value="MEY6432756.1"/>
    <property type="molecule type" value="Genomic_DNA"/>
</dbReference>
<dbReference type="InterPro" id="IPR051174">
    <property type="entry name" value="Cytochrome_c-type_ET"/>
</dbReference>
<dbReference type="InterPro" id="IPR005126">
    <property type="entry name" value="NapC/NirT_cyt_c_N"/>
</dbReference>
<dbReference type="InterPro" id="IPR036280">
    <property type="entry name" value="Multihaem_cyt_sf"/>
</dbReference>
<dbReference type="PIRSF" id="PIRSF000013">
    <property type="entry name" value="4_hem_cytochrm_NapC"/>
    <property type="match status" value="1"/>
</dbReference>
<feature type="domain" description="NapC/NirT cytochrome c N-terminal" evidence="13">
    <location>
        <begin position="10"/>
        <end position="168"/>
    </location>
</feature>
<evidence type="ECO:0000256" key="11">
    <source>
        <dbReference type="ARBA" id="ARBA00023136"/>
    </source>
</evidence>
<dbReference type="Pfam" id="PF03264">
    <property type="entry name" value="Cytochrom_NNT"/>
    <property type="match status" value="1"/>
</dbReference>
<keyword evidence="5 12" id="KW-0349">Heme</keyword>
<keyword evidence="9" id="KW-1133">Transmembrane helix</keyword>
<comment type="similarity">
    <text evidence="2">Belongs to the NapC/NirT/NrfH family.</text>
</comment>
<dbReference type="Proteomes" id="UP001564408">
    <property type="component" value="Unassembled WGS sequence"/>
</dbReference>
<organism evidence="14 15">
    <name type="scientific">Thioalkalicoccus limnaeus</name>
    <dbReference type="NCBI Taxonomy" id="120681"/>
    <lineage>
        <taxon>Bacteria</taxon>
        <taxon>Pseudomonadati</taxon>
        <taxon>Pseudomonadota</taxon>
        <taxon>Gammaproteobacteria</taxon>
        <taxon>Chromatiales</taxon>
        <taxon>Chromatiaceae</taxon>
        <taxon>Thioalkalicoccus</taxon>
    </lineage>
</organism>
<evidence type="ECO:0000256" key="4">
    <source>
        <dbReference type="ARBA" id="ARBA00022475"/>
    </source>
</evidence>
<gene>
    <name evidence="14" type="ORF">ABC977_10095</name>
</gene>
<reference evidence="14 15" key="1">
    <citation type="submission" date="2024-05" db="EMBL/GenBank/DDBJ databases">
        <title>Genome Sequence and Characterization of the New Strain Purple Sulfur Bacterium of Genus Thioalkalicoccus.</title>
        <authorList>
            <person name="Bryantseva I.A."/>
            <person name="Kyndt J.A."/>
            <person name="Imhoff J.F."/>
        </authorList>
    </citation>
    <scope>NUCLEOTIDE SEQUENCE [LARGE SCALE GENOMIC DNA]</scope>
    <source>
        <strain evidence="14 15">Um2</strain>
    </source>
</reference>
<evidence type="ECO:0000256" key="6">
    <source>
        <dbReference type="ARBA" id="ARBA00022692"/>
    </source>
</evidence>
<keyword evidence="15" id="KW-1185">Reference proteome</keyword>
<evidence type="ECO:0000256" key="3">
    <source>
        <dbReference type="ARBA" id="ARBA00022448"/>
    </source>
</evidence>
<comment type="PTM">
    <text evidence="12">Binds 4 heme groups per subunit.</text>
</comment>
<keyword evidence="3 12" id="KW-0813">Transport</keyword>
<name>A0ABV4BE07_9GAMM</name>
<evidence type="ECO:0000256" key="1">
    <source>
        <dbReference type="ARBA" id="ARBA00004162"/>
    </source>
</evidence>
<evidence type="ECO:0000256" key="5">
    <source>
        <dbReference type="ARBA" id="ARBA00022617"/>
    </source>
</evidence>
<evidence type="ECO:0000313" key="14">
    <source>
        <dbReference type="EMBL" id="MEY6432756.1"/>
    </source>
</evidence>
<proteinExistence type="inferred from homology"/>
<dbReference type="RefSeq" id="WP_369667140.1">
    <property type="nucleotide sequence ID" value="NZ_JBDKXB010000011.1"/>
</dbReference>
<accession>A0ABV4BE07</accession>
<evidence type="ECO:0000256" key="10">
    <source>
        <dbReference type="ARBA" id="ARBA00023004"/>
    </source>
</evidence>
<evidence type="ECO:0000256" key="12">
    <source>
        <dbReference type="PIRNR" id="PIRNR000013"/>
    </source>
</evidence>
<keyword evidence="4" id="KW-1003">Cell membrane</keyword>
<dbReference type="Gene3D" id="1.10.3820.10">
    <property type="entry name" value="Di-heme elbow motif domain"/>
    <property type="match status" value="1"/>
</dbReference>
<evidence type="ECO:0000256" key="9">
    <source>
        <dbReference type="ARBA" id="ARBA00022989"/>
    </source>
</evidence>
<dbReference type="PANTHER" id="PTHR30333:SF1">
    <property type="entry name" value="CYTOCHROME C-TYPE PROTEIN NAPC"/>
    <property type="match status" value="1"/>
</dbReference>
<comment type="caution">
    <text evidence="14">The sequence shown here is derived from an EMBL/GenBank/DDBJ whole genome shotgun (WGS) entry which is preliminary data.</text>
</comment>
<comment type="subcellular location">
    <subcellularLocation>
        <location evidence="1">Cell membrane</location>
        <topology evidence="1">Single-pass membrane protein</topology>
    </subcellularLocation>
</comment>
<keyword evidence="8 12" id="KW-0249">Electron transport</keyword>
<evidence type="ECO:0000313" key="15">
    <source>
        <dbReference type="Proteomes" id="UP001564408"/>
    </source>
</evidence>
<evidence type="ECO:0000259" key="13">
    <source>
        <dbReference type="Pfam" id="PF03264"/>
    </source>
</evidence>
<keyword evidence="11" id="KW-0472">Membrane</keyword>
<evidence type="ECO:0000256" key="2">
    <source>
        <dbReference type="ARBA" id="ARBA00007395"/>
    </source>
</evidence>
<dbReference type="PANTHER" id="PTHR30333">
    <property type="entry name" value="CYTOCHROME C-TYPE PROTEIN"/>
    <property type="match status" value="1"/>
</dbReference>
<dbReference type="InterPro" id="IPR024717">
    <property type="entry name" value="NapC/NirT/NrfH"/>
</dbReference>
<evidence type="ECO:0000256" key="7">
    <source>
        <dbReference type="ARBA" id="ARBA00022723"/>
    </source>
</evidence>
<evidence type="ECO:0000256" key="8">
    <source>
        <dbReference type="ARBA" id="ARBA00022982"/>
    </source>
</evidence>
<keyword evidence="10 12" id="KW-0408">Iron</keyword>
<sequence>MRRWMILFLVLVVLAAIPLLMAASWVVTQSALDATSGEPFCGSCHVMAPLVAAYREDVHGGNNDQGLAARCTDCHVPHDSARNHLIGKVATSLHSGWGQVTYSIGLNKIDWQAKREDRARFVFDSGCLMCHAELDRDTNPHYPIHSLYFADPEAMACVTCHPKVGHHDLDSRLAPPTPSGS</sequence>
<protein>
    <recommendedName>
        <fullName evidence="12">Cytochrome c-type protein</fullName>
    </recommendedName>
</protein>
<dbReference type="SUPFAM" id="SSF48695">
    <property type="entry name" value="Multiheme cytochromes"/>
    <property type="match status" value="1"/>
</dbReference>
<keyword evidence="7 12" id="KW-0479">Metal-binding</keyword>
<keyword evidence="6" id="KW-0812">Transmembrane</keyword>
<dbReference type="InterPro" id="IPR038266">
    <property type="entry name" value="NapC/NirT_cytc_sf"/>
</dbReference>